<feature type="compositionally biased region" description="Acidic residues" evidence="1">
    <location>
        <begin position="17"/>
        <end position="31"/>
    </location>
</feature>
<protein>
    <submittedName>
        <fullName evidence="2">Uncharacterized protein</fullName>
    </submittedName>
</protein>
<keyword evidence="3" id="KW-1185">Reference proteome</keyword>
<gene>
    <name evidence="2" type="ORF">ACFSBT_12790</name>
</gene>
<feature type="region of interest" description="Disordered" evidence="1">
    <location>
        <begin position="1"/>
        <end position="42"/>
    </location>
</feature>
<name>A0ABD6AZ84_9EURY</name>
<proteinExistence type="predicted"/>
<dbReference type="Proteomes" id="UP001597187">
    <property type="component" value="Unassembled WGS sequence"/>
</dbReference>
<evidence type="ECO:0000256" key="1">
    <source>
        <dbReference type="SAM" id="MobiDB-lite"/>
    </source>
</evidence>
<evidence type="ECO:0000313" key="3">
    <source>
        <dbReference type="Proteomes" id="UP001597187"/>
    </source>
</evidence>
<dbReference type="RefSeq" id="WP_250874125.1">
    <property type="nucleotide sequence ID" value="NZ_JALXFV010000006.1"/>
</dbReference>
<reference evidence="2 3" key="1">
    <citation type="journal article" date="2019" name="Int. J. Syst. Evol. Microbiol.">
        <title>The Global Catalogue of Microorganisms (GCM) 10K type strain sequencing project: providing services to taxonomists for standard genome sequencing and annotation.</title>
        <authorList>
            <consortium name="The Broad Institute Genomics Platform"/>
            <consortium name="The Broad Institute Genome Sequencing Center for Infectious Disease"/>
            <person name="Wu L."/>
            <person name="Ma J."/>
        </authorList>
    </citation>
    <scope>NUCLEOTIDE SEQUENCE [LARGE SCALE GENOMIC DNA]</scope>
    <source>
        <strain evidence="2 3">CGMCC 1.12563</strain>
    </source>
</reference>
<dbReference type="EMBL" id="JBHUDC010000006">
    <property type="protein sequence ID" value="MFD1514154.1"/>
    <property type="molecule type" value="Genomic_DNA"/>
</dbReference>
<dbReference type="AlphaFoldDB" id="A0ABD6AZ84"/>
<evidence type="ECO:0000313" key="2">
    <source>
        <dbReference type="EMBL" id="MFD1514154.1"/>
    </source>
</evidence>
<comment type="caution">
    <text evidence="2">The sequence shown here is derived from an EMBL/GenBank/DDBJ whole genome shotgun (WGS) entry which is preliminary data.</text>
</comment>
<organism evidence="2 3">
    <name type="scientific">Halomarina rubra</name>
    <dbReference type="NCBI Taxonomy" id="2071873"/>
    <lineage>
        <taxon>Archaea</taxon>
        <taxon>Methanobacteriati</taxon>
        <taxon>Methanobacteriota</taxon>
        <taxon>Stenosarchaea group</taxon>
        <taxon>Halobacteria</taxon>
        <taxon>Halobacteriales</taxon>
        <taxon>Natronomonadaceae</taxon>
        <taxon>Halomarina</taxon>
    </lineage>
</organism>
<sequence>MSPSKYDRQRPRSASSEADDLDQTPIEEEGEGPTFEGLVDERVEGRVAELESEIDDLREEIEAVDNFARISLNERKVKQNDVKLSEFSDSLTGFAEKAFNKLNTLERRIDTHALLLAALVEAQEDADVSSVHKHQSERLVMDATPDERLKAAVEAQASAQVADDD</sequence>
<feature type="compositionally biased region" description="Basic and acidic residues" evidence="1">
    <location>
        <begin position="1"/>
        <end position="10"/>
    </location>
</feature>
<accession>A0ABD6AZ84</accession>